<dbReference type="EMBL" id="CP044496">
    <property type="protein sequence ID" value="QFG50613.1"/>
    <property type="molecule type" value="Genomic_DNA"/>
</dbReference>
<protein>
    <submittedName>
        <fullName evidence="1">DUF979 domain-containing protein</fullName>
    </submittedName>
</protein>
<dbReference type="AlphaFoldDB" id="A0A5P5ZGS4"/>
<proteinExistence type="predicted"/>
<evidence type="ECO:0000313" key="1">
    <source>
        <dbReference type="EMBL" id="QFG50613.1"/>
    </source>
</evidence>
<dbReference type="Proteomes" id="UP000325393">
    <property type="component" value="Chromosome"/>
</dbReference>
<name>A0A5P5ZGS4_9LACO</name>
<dbReference type="RefSeq" id="WP_056970296.1">
    <property type="nucleotide sequence ID" value="NZ_CALFMW010000154.1"/>
</dbReference>
<dbReference type="GeneID" id="78211476"/>
<evidence type="ECO:0000313" key="2">
    <source>
        <dbReference type="Proteomes" id="UP000325393"/>
    </source>
</evidence>
<dbReference type="InterPro" id="IPR009323">
    <property type="entry name" value="DUF979"/>
</dbReference>
<accession>A0A5P5ZGS4</accession>
<organism evidence="1 2">
    <name type="scientific">Lactobacillus acetotolerans</name>
    <dbReference type="NCBI Taxonomy" id="1600"/>
    <lineage>
        <taxon>Bacteria</taxon>
        <taxon>Bacillati</taxon>
        <taxon>Bacillota</taxon>
        <taxon>Bacilli</taxon>
        <taxon>Lactobacillales</taxon>
        <taxon>Lactobacillaceae</taxon>
        <taxon>Lactobacillus</taxon>
    </lineage>
</organism>
<gene>
    <name evidence="1" type="ORF">LA749_00615</name>
</gene>
<dbReference type="Pfam" id="PF06166">
    <property type="entry name" value="DUF979"/>
    <property type="match status" value="1"/>
</dbReference>
<reference evidence="1 2" key="1">
    <citation type="submission" date="2019-09" db="EMBL/GenBank/DDBJ databases">
        <title>Genome sequencing of Lactobacillus acetotolerans.</title>
        <authorList>
            <person name="Kim K."/>
        </authorList>
    </citation>
    <scope>NUCLEOTIDE SEQUENCE [LARGE SCALE GENOMIC DNA]</scope>
    <source>
        <strain evidence="1 2">LA749</strain>
    </source>
</reference>
<sequence length="305" mass="32340">MNTKDILEFFYIFIGIIMIFASIESFRDKSNSARIGTGLFWLILGIIFATGKYLPNFVIGLLIVVIGILALFKQIKVGKVKGPDEKIEKQSAKRLGAWLFLPSLVLAVLSILISQFTKLGGLIGIGVASVGSLIIAIIMTKINFKTTYHDSERMVRSMGTAGILPQLLATLGAVFTAAGVGQVTAKMIAGIFPAGNHLLGVILYCVAMAVFTMIMGNAFAAFAVITAAIGIPFVVAQGGSPAVVAALGMVSGYCGTLVTPMAANFNSLPVALLEMDDNLGVIKQQAPIAIIMLIVQIVLMYFLAF</sequence>